<dbReference type="SUPFAM" id="SSF53697">
    <property type="entry name" value="SIS domain"/>
    <property type="match status" value="1"/>
</dbReference>
<gene>
    <name evidence="2" type="ORF">GTP77_01995</name>
</gene>
<dbReference type="EMBL" id="WWCU01000002">
    <property type="protein sequence ID" value="MYN06102.1"/>
    <property type="molecule type" value="Genomic_DNA"/>
</dbReference>
<proteinExistence type="predicted"/>
<accession>A0A7X4KKH8</accession>
<name>A0A7X4KKH8_9BURK</name>
<dbReference type="InterPro" id="IPR001347">
    <property type="entry name" value="SIS_dom"/>
</dbReference>
<comment type="caution">
    <text evidence="2">The sequence shown here is derived from an EMBL/GenBank/DDBJ whole genome shotgun (WGS) entry which is preliminary data.</text>
</comment>
<feature type="domain" description="SIS" evidence="1">
    <location>
        <begin position="232"/>
        <end position="372"/>
    </location>
</feature>
<dbReference type="InterPro" id="IPR035464">
    <property type="entry name" value="SIS_AgaS"/>
</dbReference>
<keyword evidence="3" id="KW-1185">Reference proteome</keyword>
<dbReference type="GO" id="GO:1901135">
    <property type="term" value="P:carbohydrate derivative metabolic process"/>
    <property type="evidence" value="ECO:0007669"/>
    <property type="project" value="InterPro"/>
</dbReference>
<protein>
    <submittedName>
        <fullName evidence="2">SIS domain-containing protein</fullName>
    </submittedName>
</protein>
<dbReference type="PROSITE" id="PS51464">
    <property type="entry name" value="SIS"/>
    <property type="match status" value="2"/>
</dbReference>
<dbReference type="GO" id="GO:0009401">
    <property type="term" value="P:phosphoenolpyruvate-dependent sugar phosphotransferase system"/>
    <property type="evidence" value="ECO:0007669"/>
    <property type="project" value="TreeGrafter"/>
</dbReference>
<dbReference type="GO" id="GO:0097367">
    <property type="term" value="F:carbohydrate derivative binding"/>
    <property type="evidence" value="ECO:0007669"/>
    <property type="project" value="InterPro"/>
</dbReference>
<dbReference type="PANTHER" id="PTHR32502">
    <property type="entry name" value="N-ACETYLGALACTOSAMINE PERMEASE II COMPONENT-RELATED"/>
    <property type="match status" value="1"/>
</dbReference>
<organism evidence="2 3">
    <name type="scientific">Pseudoduganella aquatica</name>
    <dbReference type="NCBI Taxonomy" id="2660641"/>
    <lineage>
        <taxon>Bacteria</taxon>
        <taxon>Pseudomonadati</taxon>
        <taxon>Pseudomonadota</taxon>
        <taxon>Betaproteobacteria</taxon>
        <taxon>Burkholderiales</taxon>
        <taxon>Oxalobacteraceae</taxon>
        <taxon>Telluria group</taxon>
        <taxon>Pseudoduganella</taxon>
    </lineage>
</organism>
<dbReference type="AlphaFoldDB" id="A0A7X4KKH8"/>
<dbReference type="InterPro" id="IPR050303">
    <property type="entry name" value="GatZ_KbaZ_carbometab"/>
</dbReference>
<dbReference type="PANTHER" id="PTHR32502:SF3">
    <property type="entry name" value="D-GALACTOSAMINE-6-PHOSPHATE DEAMINASE AGAS-RELATED"/>
    <property type="match status" value="1"/>
</dbReference>
<dbReference type="Pfam" id="PF01380">
    <property type="entry name" value="SIS"/>
    <property type="match status" value="1"/>
</dbReference>
<evidence type="ECO:0000259" key="1">
    <source>
        <dbReference type="PROSITE" id="PS51464"/>
    </source>
</evidence>
<reference evidence="2 3" key="1">
    <citation type="submission" date="2019-12" db="EMBL/GenBank/DDBJ databases">
        <title>Novel species isolated from a subtropical stream in China.</title>
        <authorList>
            <person name="Lu H."/>
        </authorList>
    </citation>
    <scope>NUCLEOTIDE SEQUENCE [LARGE SCALE GENOMIC DNA]</scope>
    <source>
        <strain evidence="2 3">FT127W</strain>
    </source>
</reference>
<dbReference type="CDD" id="cd05010">
    <property type="entry name" value="SIS_AgaS_like"/>
    <property type="match status" value="1"/>
</dbReference>
<feature type="domain" description="SIS" evidence="1">
    <location>
        <begin position="63"/>
        <end position="215"/>
    </location>
</feature>
<evidence type="ECO:0000313" key="3">
    <source>
        <dbReference type="Proteomes" id="UP000450676"/>
    </source>
</evidence>
<dbReference type="GO" id="GO:0005886">
    <property type="term" value="C:plasma membrane"/>
    <property type="evidence" value="ECO:0007669"/>
    <property type="project" value="TreeGrafter"/>
</dbReference>
<evidence type="ECO:0000313" key="2">
    <source>
        <dbReference type="EMBL" id="MYN06102.1"/>
    </source>
</evidence>
<dbReference type="Gene3D" id="3.40.50.10490">
    <property type="entry name" value="Glucose-6-phosphate isomerase like protein, domain 1"/>
    <property type="match status" value="2"/>
</dbReference>
<dbReference type="InterPro" id="IPR046348">
    <property type="entry name" value="SIS_dom_sf"/>
</dbReference>
<sequence length="393" mass="41347">MTMTQALDLASPQWEALGGQHTAREIAQQPAVWRQLAAALLNEEKSEAAGISAGISASNRARLHALLADPSAQAILTGAGTSSFIGELAADGLNGAWPAQVRAVATTSLLSHPALYLAADKPLLLVSFARSGNSPESQAVVDVVRAKAPGALFLHITCNAEGALARDGDGRSDTITLLLPPATCDRSFAMTSSFTTMLLAALSLLEPAPLAQAARRIESLAVLADRWLDTFAAEWRELGSLPLSRIVYLGGAALEGLAQEAALKVLELTAGQVLAMPNTPLGFRHGPKSMLNRDTLVVLFHSQDAHARLYEHDLLAELRRDQVAGHVAALDGSALGAPEDLSDAWLAAAYVLLAQTLALHQSVRLGLTPDNPFPDGTVNRVVQGVTVYAHEAI</sequence>
<dbReference type="Proteomes" id="UP000450676">
    <property type="component" value="Unassembled WGS sequence"/>
</dbReference>